<keyword evidence="5" id="KW-1185">Reference proteome</keyword>
<dbReference type="SMART" id="SM00382">
    <property type="entry name" value="AAA"/>
    <property type="match status" value="1"/>
</dbReference>
<comment type="similarity">
    <text evidence="1">Belongs to the AAA ATPase family.</text>
</comment>
<dbReference type="InterPro" id="IPR003960">
    <property type="entry name" value="ATPase_AAA_CS"/>
</dbReference>
<sequence>MDILRSVENLLVNQLSSATLSANDLTTQVLPLLRGLKDDELLSQASSAVFGDKQQRILKVIIDCLNTAIKAKQALTEALVDPVIYPEWFSSSNLVPWKCILLYGPPGTGKTHLSQSIAKEISSRFYQVTSSDLISTWSGQSEKLIRDLFDHAIAYAGSAVIFIDEVDSLCRVRTSMESNNNRRVKTELLIQMQRLHNSINTVLLICATNCPWDLDTAFLRSIHIDAFFIINNFSIFFMFEKKIFIGPPDAPTRTALLKKFLSKTLHSNQIDWLLVEKLTEGFSGDDLKRLARELAFAQFRKFKEGLQKDHLIPSSTFLKSDRKNEFMVMNPLTTNDFAEILQSFSPAIDLKSLSNFELFNCSFHQ</sequence>
<dbReference type="SUPFAM" id="SSF52540">
    <property type="entry name" value="P-loop containing nucleoside triphosphate hydrolases"/>
    <property type="match status" value="1"/>
</dbReference>
<dbReference type="Pfam" id="PF00004">
    <property type="entry name" value="AAA"/>
    <property type="match status" value="1"/>
</dbReference>
<dbReference type="InterPro" id="IPR027417">
    <property type="entry name" value="P-loop_NTPase"/>
</dbReference>
<reference evidence="3 5" key="2">
    <citation type="submission" date="2018-11" db="EMBL/GenBank/DDBJ databases">
        <authorList>
            <consortium name="Pathogen Informatics"/>
        </authorList>
    </citation>
    <scope>NUCLEOTIDE SEQUENCE [LARGE SCALE GENOMIC DNA]</scope>
</reference>
<dbReference type="STRING" id="318479.A0A0N4UE24"/>
<reference evidence="6" key="1">
    <citation type="submission" date="2017-02" db="UniProtKB">
        <authorList>
            <consortium name="WormBaseParasite"/>
        </authorList>
    </citation>
    <scope>IDENTIFICATION</scope>
</reference>
<name>A0A0N4UE24_DRAME</name>
<dbReference type="GO" id="GO:0005524">
    <property type="term" value="F:ATP binding"/>
    <property type="evidence" value="ECO:0007669"/>
    <property type="project" value="UniProtKB-KW"/>
</dbReference>
<dbReference type="WBParaSite" id="DME_0000560401-mRNA-1">
    <property type="protein sequence ID" value="DME_0000560401-mRNA-1"/>
    <property type="gene ID" value="DME_0000560401"/>
</dbReference>
<dbReference type="Proteomes" id="UP000274756">
    <property type="component" value="Unassembled WGS sequence"/>
</dbReference>
<evidence type="ECO:0000256" key="1">
    <source>
        <dbReference type="RuleBase" id="RU003651"/>
    </source>
</evidence>
<dbReference type="PROSITE" id="PS00674">
    <property type="entry name" value="AAA"/>
    <property type="match status" value="1"/>
</dbReference>
<evidence type="ECO:0000313" key="3">
    <source>
        <dbReference type="EMBL" id="VDN50676.1"/>
    </source>
</evidence>
<evidence type="ECO:0000313" key="4">
    <source>
        <dbReference type="Proteomes" id="UP000038040"/>
    </source>
</evidence>
<dbReference type="OrthoDB" id="5334845at2759"/>
<dbReference type="PANTHER" id="PTHR23074:SF72">
    <property type="entry name" value="VACUOLAR PROTEIN SORTING-ASSOCIATED PROTEIN 4B"/>
    <property type="match status" value="1"/>
</dbReference>
<dbReference type="Gene3D" id="3.40.50.300">
    <property type="entry name" value="P-loop containing nucleotide triphosphate hydrolases"/>
    <property type="match status" value="1"/>
</dbReference>
<dbReference type="Proteomes" id="UP000038040">
    <property type="component" value="Unplaced"/>
</dbReference>
<dbReference type="InterPro" id="IPR003593">
    <property type="entry name" value="AAA+_ATPase"/>
</dbReference>
<gene>
    <name evidence="3" type="ORF">DME_LOCUS649</name>
</gene>
<organism evidence="4 6">
    <name type="scientific">Dracunculus medinensis</name>
    <name type="common">Guinea worm</name>
    <dbReference type="NCBI Taxonomy" id="318479"/>
    <lineage>
        <taxon>Eukaryota</taxon>
        <taxon>Metazoa</taxon>
        <taxon>Ecdysozoa</taxon>
        <taxon>Nematoda</taxon>
        <taxon>Chromadorea</taxon>
        <taxon>Rhabditida</taxon>
        <taxon>Spirurina</taxon>
        <taxon>Dracunculoidea</taxon>
        <taxon>Dracunculidae</taxon>
        <taxon>Dracunculus</taxon>
    </lineage>
</organism>
<dbReference type="InterPro" id="IPR050304">
    <property type="entry name" value="MT-severing_AAA_ATPase"/>
</dbReference>
<dbReference type="GO" id="GO:0007033">
    <property type="term" value="P:vacuole organization"/>
    <property type="evidence" value="ECO:0007669"/>
    <property type="project" value="TreeGrafter"/>
</dbReference>
<evidence type="ECO:0000313" key="6">
    <source>
        <dbReference type="WBParaSite" id="DME_0000560401-mRNA-1"/>
    </source>
</evidence>
<dbReference type="PANTHER" id="PTHR23074">
    <property type="entry name" value="AAA DOMAIN-CONTAINING"/>
    <property type="match status" value="1"/>
</dbReference>
<evidence type="ECO:0000259" key="2">
    <source>
        <dbReference type="SMART" id="SM00382"/>
    </source>
</evidence>
<protein>
    <submittedName>
        <fullName evidence="6">AAA domain-containing protein</fullName>
    </submittedName>
</protein>
<dbReference type="Gene3D" id="1.10.8.60">
    <property type="match status" value="1"/>
</dbReference>
<evidence type="ECO:0000313" key="5">
    <source>
        <dbReference type="Proteomes" id="UP000274756"/>
    </source>
</evidence>
<dbReference type="AlphaFoldDB" id="A0A0N4UE24"/>
<dbReference type="GO" id="GO:0016887">
    <property type="term" value="F:ATP hydrolysis activity"/>
    <property type="evidence" value="ECO:0007669"/>
    <property type="project" value="InterPro"/>
</dbReference>
<dbReference type="EMBL" id="UYYG01000006">
    <property type="protein sequence ID" value="VDN50676.1"/>
    <property type="molecule type" value="Genomic_DNA"/>
</dbReference>
<feature type="domain" description="AAA+ ATPase" evidence="2">
    <location>
        <begin position="96"/>
        <end position="234"/>
    </location>
</feature>
<dbReference type="InterPro" id="IPR003959">
    <property type="entry name" value="ATPase_AAA_core"/>
</dbReference>
<keyword evidence="1" id="KW-0067">ATP-binding</keyword>
<keyword evidence="1" id="KW-0547">Nucleotide-binding</keyword>
<proteinExistence type="inferred from homology"/>
<accession>A0A0N4UE24</accession>
<dbReference type="GO" id="GO:0016197">
    <property type="term" value="P:endosomal transport"/>
    <property type="evidence" value="ECO:0007669"/>
    <property type="project" value="TreeGrafter"/>
</dbReference>